<keyword evidence="3" id="KW-1185">Reference proteome</keyword>
<name>A0A9P1JZU9_9PROT</name>
<gene>
    <name evidence="2" type="ORF">AZOBR_p340132</name>
</gene>
<proteinExistence type="predicted"/>
<dbReference type="RefSeq" id="WP_014199406.1">
    <property type="nucleotide sequence ID" value="NC_016595.1"/>
</dbReference>
<accession>A0A9P1JZU9</accession>
<evidence type="ECO:0000313" key="2">
    <source>
        <dbReference type="EMBL" id="CCD02894.1"/>
    </source>
</evidence>
<dbReference type="Proteomes" id="UP000007319">
    <property type="component" value="Plasmid AZOBR_p3"/>
</dbReference>
<geneLocation type="plasmid" evidence="2 3">
    <name>AZOBR_p3</name>
</geneLocation>
<evidence type="ECO:0000256" key="1">
    <source>
        <dbReference type="SAM" id="MobiDB-lite"/>
    </source>
</evidence>
<dbReference type="KEGG" id="abs:AZOBR_p340132"/>
<dbReference type="AlphaFoldDB" id="A0A9P1JZU9"/>
<organism evidence="2 3">
    <name type="scientific">Azospirillum baldaniorum</name>
    <dbReference type="NCBI Taxonomy" id="1064539"/>
    <lineage>
        <taxon>Bacteria</taxon>
        <taxon>Pseudomonadati</taxon>
        <taxon>Pseudomonadota</taxon>
        <taxon>Alphaproteobacteria</taxon>
        <taxon>Rhodospirillales</taxon>
        <taxon>Azospirillaceae</taxon>
        <taxon>Azospirillum</taxon>
    </lineage>
</organism>
<dbReference type="EMBL" id="HE577330">
    <property type="protein sequence ID" value="CCD02894.1"/>
    <property type="molecule type" value="Genomic_DNA"/>
</dbReference>
<keyword evidence="2" id="KW-0614">Plasmid</keyword>
<protein>
    <submittedName>
        <fullName evidence="2">Uncharacterized protein</fullName>
    </submittedName>
</protein>
<sequence length="41" mass="4446">MKPLSQSLADAVRIIEALIERQEDGRHGTGDRADAAQRGRG</sequence>
<reference evidence="2 3" key="1">
    <citation type="journal article" date="2011" name="PLoS Genet.">
        <title>Azospirillum genomes reveal transition of bacteria from aquatic to terrestrial environments.</title>
        <authorList>
            <person name="Wisniewski-Dye F."/>
            <person name="Borziak K."/>
            <person name="Khalsa-Moyers G."/>
            <person name="Alexandre G."/>
            <person name="Sukharnikov L.O."/>
            <person name="Wuichet K."/>
            <person name="Hurst G.B."/>
            <person name="McDonald W.H."/>
            <person name="Robertson J.S."/>
            <person name="Barbe V."/>
            <person name="Calteau A."/>
            <person name="Rouy Z."/>
            <person name="Mangenot S."/>
            <person name="Prigent-Combaret C."/>
            <person name="Normand P."/>
            <person name="Boyer M."/>
            <person name="Siguier P."/>
            <person name="Dessaux Y."/>
            <person name="Elmerich C."/>
            <person name="Condemine G."/>
            <person name="Krishnen G."/>
            <person name="Kennedy I."/>
            <person name="Paterson A.H."/>
            <person name="Gonzalez V."/>
            <person name="Mavingui P."/>
            <person name="Zhulin I.B."/>
        </authorList>
    </citation>
    <scope>NUCLEOTIDE SEQUENCE [LARGE SCALE GENOMIC DNA]</scope>
    <source>
        <strain evidence="2 3">Sp245</strain>
    </source>
</reference>
<evidence type="ECO:0000313" key="3">
    <source>
        <dbReference type="Proteomes" id="UP000007319"/>
    </source>
</evidence>
<feature type="region of interest" description="Disordered" evidence="1">
    <location>
        <begin position="21"/>
        <end position="41"/>
    </location>
</feature>